<dbReference type="EMBL" id="CAADRA010007242">
    <property type="protein sequence ID" value="VFT99539.1"/>
    <property type="molecule type" value="Genomic_DNA"/>
</dbReference>
<reference evidence="3 4" key="1">
    <citation type="submission" date="2019-03" db="EMBL/GenBank/DDBJ databases">
        <authorList>
            <person name="Gaulin E."/>
            <person name="Dumas B."/>
        </authorList>
    </citation>
    <scope>NUCLEOTIDE SEQUENCE [LARGE SCALE GENOMIC DNA]</scope>
    <source>
        <strain evidence="3">CBS 568.67</strain>
    </source>
</reference>
<accession>A0A485LL59</accession>
<dbReference type="EMBL" id="VJMH01007216">
    <property type="protein sequence ID" value="KAF0685187.1"/>
    <property type="molecule type" value="Genomic_DNA"/>
</dbReference>
<evidence type="ECO:0000313" key="2">
    <source>
        <dbReference type="EMBL" id="KAF0685187.1"/>
    </source>
</evidence>
<reference evidence="2" key="2">
    <citation type="submission" date="2019-06" db="EMBL/GenBank/DDBJ databases">
        <title>Genomics analysis of Aphanomyces spp. identifies a new class of oomycete effector associated with host adaptation.</title>
        <authorList>
            <person name="Gaulin E."/>
        </authorList>
    </citation>
    <scope>NUCLEOTIDE SEQUENCE</scope>
    <source>
        <strain evidence="2">CBS 578.67</strain>
    </source>
</reference>
<evidence type="ECO:0000313" key="3">
    <source>
        <dbReference type="EMBL" id="VFT99539.1"/>
    </source>
</evidence>
<evidence type="ECO:0000313" key="4">
    <source>
        <dbReference type="Proteomes" id="UP000332933"/>
    </source>
</evidence>
<dbReference type="SUPFAM" id="SSF64268">
    <property type="entry name" value="PX domain"/>
    <property type="match status" value="1"/>
</dbReference>
<gene>
    <name evidence="3" type="primary">Aste57867_22889</name>
    <name evidence="2" type="ORF">As57867_022818</name>
    <name evidence="3" type="ORF">ASTE57867_22889</name>
</gene>
<dbReference type="Pfam" id="PF00787">
    <property type="entry name" value="PX"/>
    <property type="match status" value="1"/>
</dbReference>
<dbReference type="InterPro" id="IPR001683">
    <property type="entry name" value="PX_dom"/>
</dbReference>
<name>A0A485LL59_9STRA</name>
<feature type="domain" description="PX" evidence="1">
    <location>
        <begin position="47"/>
        <end position="117"/>
    </location>
</feature>
<dbReference type="Gene3D" id="3.30.1520.10">
    <property type="entry name" value="Phox-like domain"/>
    <property type="match status" value="1"/>
</dbReference>
<protein>
    <submittedName>
        <fullName evidence="3">Aste57867_22889 protein</fullName>
    </submittedName>
</protein>
<dbReference type="InterPro" id="IPR036871">
    <property type="entry name" value="PX_dom_sf"/>
</dbReference>
<dbReference type="CDD" id="cd06093">
    <property type="entry name" value="PX_domain"/>
    <property type="match status" value="1"/>
</dbReference>
<sequence>MPTTLRSISLVTPDAASSDLAPRPVDFSRQTSELHSYFSFTLTCPKTQKHWSIQKRYAQFVALRQQLTRLHAFALTNCRLRTILKPFLDLPFPKKPLSTDSAADIAGRTAAFENMTMLLVAMRYACWMSTLTHEDEDDVLVDLTQVCDVLDGFLLRPKMQHDYTSLAEVLPVKETNPFQSWINGIGAKLTRIMQ</sequence>
<evidence type="ECO:0000259" key="1">
    <source>
        <dbReference type="Pfam" id="PF00787"/>
    </source>
</evidence>
<proteinExistence type="predicted"/>
<organism evidence="3 4">
    <name type="scientific">Aphanomyces stellatus</name>
    <dbReference type="NCBI Taxonomy" id="120398"/>
    <lineage>
        <taxon>Eukaryota</taxon>
        <taxon>Sar</taxon>
        <taxon>Stramenopiles</taxon>
        <taxon>Oomycota</taxon>
        <taxon>Saprolegniomycetes</taxon>
        <taxon>Saprolegniales</taxon>
        <taxon>Verrucalvaceae</taxon>
        <taxon>Aphanomyces</taxon>
    </lineage>
</organism>
<dbReference type="Proteomes" id="UP000332933">
    <property type="component" value="Unassembled WGS sequence"/>
</dbReference>
<dbReference type="GO" id="GO:0035091">
    <property type="term" value="F:phosphatidylinositol binding"/>
    <property type="evidence" value="ECO:0007669"/>
    <property type="project" value="InterPro"/>
</dbReference>
<keyword evidence="4" id="KW-1185">Reference proteome</keyword>
<dbReference type="AlphaFoldDB" id="A0A485LL59"/>